<dbReference type="Pfam" id="PF25106">
    <property type="entry name" value="VWA_4"/>
    <property type="match status" value="1"/>
</dbReference>
<dbReference type="PANTHER" id="PTHR14905">
    <property type="entry name" value="NG37"/>
    <property type="match status" value="1"/>
</dbReference>
<dbReference type="SUPFAM" id="SSF53300">
    <property type="entry name" value="vWA-like"/>
    <property type="match status" value="1"/>
</dbReference>
<dbReference type="InterPro" id="IPR056862">
    <property type="entry name" value="VWA7_N"/>
</dbReference>
<evidence type="ECO:0000259" key="5">
    <source>
        <dbReference type="Pfam" id="PF25107"/>
    </source>
</evidence>
<proteinExistence type="predicted"/>
<accession>A0A817TXW3</accession>
<evidence type="ECO:0000256" key="2">
    <source>
        <dbReference type="ARBA" id="ARBA00022525"/>
    </source>
</evidence>
<dbReference type="OrthoDB" id="301415at2759"/>
<feature type="domain" description="VWA7 N-terminal" evidence="5">
    <location>
        <begin position="41"/>
        <end position="270"/>
    </location>
</feature>
<evidence type="ECO:0000313" key="7">
    <source>
        <dbReference type="EMBL" id="CAF4420323.1"/>
    </source>
</evidence>
<evidence type="ECO:0000256" key="1">
    <source>
        <dbReference type="ARBA" id="ARBA00004613"/>
    </source>
</evidence>
<keyword evidence="2" id="KW-0964">Secreted</keyword>
<feature type="domain" description="Hemicentin-1-like von Willebrand factor A" evidence="4">
    <location>
        <begin position="287"/>
        <end position="456"/>
    </location>
</feature>
<sequence>MTECAVLDMASEYLKDIYNINSLESIVNAQYGRCDIQGVLKAINIELGKLKIDQTRLFMAMKTIAEENRNRDRYEFENEPTHFDGETFDDGALLISRRFDAAISNVNSAEYEKSRVEFGYLLHTVQDFYSHSNWIEIGYGEPNKGIGKYEVLGKYASKEMRTCVECVGNSCRSNIVPSILQNNVLTSGYFRLRVVGAFLDTKPKPKPVGKCSHGGVLDATISTDATGGGINKDTLTSVHGHLHQEAASVAYDATKQILHEFWKRVGNEPFGQFLGLSESLRNISSSSLIIVMDTTGSMGSYIAMAKQIAITIVDSHQTLEYKPSNYILSPFNDPEWGPLTTSLTPQEFTNEISKLSANGGDDTPELYYHGILDALQVCEIGSSLYAFTDAPAKDAYLKSQAVQLAKEKRVTITLFYAGSSRKRQTGNVQTKVTDVIEDLTIVDGNDLSSITGGIIMGINSQSLSVTEDYIINRLDMHKLKPIIFARGNQLNLTFYVDSSMKTLRIEVTSSYALTTTGLRLTKSSGQILMPIPSSQTQFAFIYTVPLEQSDVGEWNIFSPITVAHNIELNAISNISCSSTLQKQLVDSSSDLNFVTLTSRPIQGEKDLFVLTICDNLPLDLITGEVYLMDTKDGSSISEILTPIRVSPNGFLSRINVPNDDFRLKTVVHLKDGSLIQRQEKRIISPTSIALSIDNQPYYVLLNEAVSMNYTLYNYGQNPLRVTLRVNDALGLLSSSGILKAYDIVGNSNVSDTIEMNTRQIVDASSNTTMITDSVLFSIAALNFEYEDKVSVYIQPIDVPLTEQTEYQKPPRNSANKGSTSLLMQFILMLSVGFYRVYV</sequence>
<evidence type="ECO:0000259" key="4">
    <source>
        <dbReference type="Pfam" id="PF25106"/>
    </source>
</evidence>
<reference evidence="6" key="1">
    <citation type="submission" date="2021-02" db="EMBL/GenBank/DDBJ databases">
        <authorList>
            <person name="Nowell W R."/>
        </authorList>
    </citation>
    <scope>NUCLEOTIDE SEQUENCE</scope>
</reference>
<keyword evidence="9" id="KW-1185">Reference proteome</keyword>
<dbReference type="InterPro" id="IPR036465">
    <property type="entry name" value="vWFA_dom_sf"/>
</dbReference>
<evidence type="ECO:0008006" key="10">
    <source>
        <dbReference type="Google" id="ProtNLM"/>
    </source>
</evidence>
<dbReference type="Proteomes" id="UP000663825">
    <property type="component" value="Unassembled WGS sequence"/>
</dbReference>
<dbReference type="Proteomes" id="UP000663873">
    <property type="component" value="Unassembled WGS sequence"/>
</dbReference>
<protein>
    <recommendedName>
        <fullName evidence="10">von Willebrand factor A domain-containing protein 7</fullName>
    </recommendedName>
</protein>
<name>A0A817TXW3_9BILA</name>
<keyword evidence="3" id="KW-0732">Signal</keyword>
<dbReference type="InterPro" id="IPR052577">
    <property type="entry name" value="VWA7"/>
</dbReference>
<organism evidence="6 8">
    <name type="scientific">Rotaria socialis</name>
    <dbReference type="NCBI Taxonomy" id="392032"/>
    <lineage>
        <taxon>Eukaryota</taxon>
        <taxon>Metazoa</taxon>
        <taxon>Spiralia</taxon>
        <taxon>Gnathifera</taxon>
        <taxon>Rotifera</taxon>
        <taxon>Eurotatoria</taxon>
        <taxon>Bdelloidea</taxon>
        <taxon>Philodinida</taxon>
        <taxon>Philodinidae</taxon>
        <taxon>Rotaria</taxon>
    </lineage>
</organism>
<dbReference type="InterPro" id="IPR056861">
    <property type="entry name" value="HMCN1-like_VWA"/>
</dbReference>
<dbReference type="EMBL" id="CAJNXB010003522">
    <property type="protein sequence ID" value="CAF3322471.1"/>
    <property type="molecule type" value="Genomic_DNA"/>
</dbReference>
<dbReference type="Pfam" id="PF25107">
    <property type="entry name" value="VWA7_N"/>
    <property type="match status" value="1"/>
</dbReference>
<dbReference type="Gene3D" id="3.40.50.410">
    <property type="entry name" value="von Willebrand factor, type A domain"/>
    <property type="match status" value="1"/>
</dbReference>
<dbReference type="AlphaFoldDB" id="A0A817TXW3"/>
<evidence type="ECO:0000313" key="8">
    <source>
        <dbReference type="Proteomes" id="UP000663825"/>
    </source>
</evidence>
<gene>
    <name evidence="6" type="ORF">TIS948_LOCUS20322</name>
    <name evidence="7" type="ORF">UJA718_LOCUS20520</name>
</gene>
<evidence type="ECO:0000313" key="9">
    <source>
        <dbReference type="Proteomes" id="UP000663873"/>
    </source>
</evidence>
<dbReference type="PANTHER" id="PTHR14905:SF7">
    <property type="entry name" value="VON WILLEBRAND FACTOR A DOMAIN-CONTAINING PROTEIN 7"/>
    <property type="match status" value="1"/>
</dbReference>
<dbReference type="EMBL" id="CAJOBP010003832">
    <property type="protein sequence ID" value="CAF4420323.1"/>
    <property type="molecule type" value="Genomic_DNA"/>
</dbReference>
<comment type="caution">
    <text evidence="6">The sequence shown here is derived from an EMBL/GenBank/DDBJ whole genome shotgun (WGS) entry which is preliminary data.</text>
</comment>
<evidence type="ECO:0000313" key="6">
    <source>
        <dbReference type="EMBL" id="CAF3322471.1"/>
    </source>
</evidence>
<comment type="subcellular location">
    <subcellularLocation>
        <location evidence="1">Secreted</location>
    </subcellularLocation>
</comment>
<evidence type="ECO:0000256" key="3">
    <source>
        <dbReference type="ARBA" id="ARBA00022729"/>
    </source>
</evidence>